<evidence type="ECO:0000256" key="2">
    <source>
        <dbReference type="SAM" id="MobiDB-lite"/>
    </source>
</evidence>
<dbReference type="HOGENOM" id="CLU_238054_0_0_2"/>
<dbReference type="InterPro" id="IPR011050">
    <property type="entry name" value="Pectin_lyase_fold/virulence"/>
</dbReference>
<evidence type="ECO:0000259" key="4">
    <source>
        <dbReference type="SMART" id="SM00635"/>
    </source>
</evidence>
<dbReference type="InParanoid" id="H1YY06"/>
<dbReference type="InterPro" id="IPR006626">
    <property type="entry name" value="PbH1"/>
</dbReference>
<gene>
    <name evidence="5" type="ORF">Metlim_2908</name>
</gene>
<keyword evidence="6" id="KW-1185">Reference proteome</keyword>
<evidence type="ECO:0000256" key="3">
    <source>
        <dbReference type="SAM" id="Phobius"/>
    </source>
</evidence>
<feature type="compositionally biased region" description="Low complexity" evidence="2">
    <location>
        <begin position="1558"/>
        <end position="1577"/>
    </location>
</feature>
<dbReference type="InterPro" id="IPR012334">
    <property type="entry name" value="Pectin_lyas_fold"/>
</dbReference>
<sequence length="1802" mass="190690">MNGLNNGLKKTCLLAFLLVLFAVSPVFGAETALSTGDISGTEQVTAGISYLEITPVSADILIEDTVQLTAAAYDSEGQETSCTGLIWESSDETVGTVDSAGLFTALSPGTSTVTVFCGELNSGCNITVSEDESESESVTETESESESGNPDEESPEEESPENLSEVFPVEVSPSESELIIGDEQLFTASAFNESGSEVADAEFTWAVSDETVGTIDSTGLFTALAEGTVTVTATAGDFSADAAVTVSGAEIPEATSEPTPEHTLEPTPEPTAEQKTITEVISSISAEESFGGVIPAVDNVYLKVANAEGAYYNCWGNQTYRIKWNGGGENSLHITNDSRGSDGYFVNYGQITYTNDLSGTFYVSTTGGRGYQDNILLMVAVNGTIPDDFRLRIHADGYQWTPNSTPHLPPALQDIIYNDATVDEWFDKDDLIYGPQTWRPAVNIQYPIFPNQDVSDTSNKFSIMLVDLNGGVLTEETLRIRYEAENLNTMLAFNVYGYARNVLGSSMSDIVYNTTEWTNRLTSTGHWSGWYVSGTPLPDAASVTISPSTANVPLNGKKEFTATAYDSEGSVISGAPITWSSSDAGVGTINDEGLFTPVSVGSTTITASAKGASQTAEVTVSDPVEIVLTTITLDPSEIVMYTDHIENCTFSATGYDQFGDEITPLTYTWTSSELSVGTIDNAGEFTGLSEGTTIIKATNGSISGNATVTIKPRPDWSVSLIGAVNSTLTRSKITELSSGGLESYTDNRNIFWEGVNLSKVIGLVDDSNPSGFNETLANLDYNITITGKASGNSKNIIITSRELLDTDKTFFLAYIMDGYEIPETPVDGRTYWPLKLTGSAIANFGRNIEEISEISIEFPPDVRKIVLSSDSLKTLAGGESIQFAATAYGPDDQEIEYIPFTWSVSDSSVGSIDQDGLFTPINAGETDVIAAYKSVGGSVTVTVIDNSPGSKTWYVDLAGNGDFKTIQAAIDYVRDGDLIVVRDGVYSEKITIDKEIRLISENGYDSTAIKNYNREEWAVTVTADNVQITGFNISGLPDASIASEGSLKISGSDNCIISENFFSSPHSFQTSTTENCTIKNNTFISKSNICVEEFRNSTISNNNITMSVSPGVELVSGSFICVSGNNIVGNSESSVGIMPVVCDNITISDNNISNVLVGISAYGGGVDVRSAKILNNTIYSTTDSIKIFRTGSDIEISGDKLSGGGKYGIIMVYAPTGDISIHGNDLIESSAPYVLYLRSIKSKIDIYGNNITINELNTGGLLYAAIPTLNSTTQYTYEYNGETFTDFIGNSYNIYSGFDTNGDGIGETPLEEDGVYDYHPLTGTYSDYRIISEGKVAPESQNTTLNFKGLGVKTGAGGKQTATVNTTLTETTQNGNNVTISRANYDLVIEYDSDMAVTGDQITGTVKSVQLKTENLMKCNCSAGNVSGSLVVNLNDIPDGAGVDSSLMDGATSDQNAAFQLAASGDGLKVDAVACTLTVVRQNLANGNDVESAVIRLSADKAWVDAHGGNESIKIIRCAEDGTKEILDTKSIAFDGVMETFEAVSPNGLSVFGLSATSTASTPSPGTSTGSSSSSSSSGGGGSSSIGTSRIDSIGAGKTGVFTLGETAISSVELLASAEIPEMMLTSEKVSKPSGIDEAPGEVYQYIQINEYLAPEGSMQMATLKFSVDKGWLSSVGSSDSGVKMYRYDEDSETWVMLSTVANGETDSGYKFFADTPSFSLFAVTAEKGAASSSAVSSGTTPSAEPDSGISSGPQTNVEQTVNGADTPAKASGSSVVFAVIAVFAIIAVCGVVYRFRKPENK</sequence>
<feature type="region of interest" description="Disordered" evidence="2">
    <location>
        <begin position="1558"/>
        <end position="1591"/>
    </location>
</feature>
<protein>
    <submittedName>
        <fullName evidence="5">Ig domain protein group 2 domain protein</fullName>
    </submittedName>
</protein>
<keyword evidence="3" id="KW-0472">Membrane</keyword>
<dbReference type="Proteomes" id="UP000005741">
    <property type="component" value="Chromosome"/>
</dbReference>
<reference evidence="5 6" key="1">
    <citation type="submission" date="2011-10" db="EMBL/GenBank/DDBJ databases">
        <title>The Improved High-Quality Draft genome of Methanoplanus limicola DSM 2279.</title>
        <authorList>
            <consortium name="US DOE Joint Genome Institute (JGI-PGF)"/>
            <person name="Lucas S."/>
            <person name="Copeland A."/>
            <person name="Lapidus A."/>
            <person name="Glavina del Rio T."/>
            <person name="Dalin E."/>
            <person name="Tice H."/>
            <person name="Bruce D."/>
            <person name="Goodwin L."/>
            <person name="Pitluck S."/>
            <person name="Peters L."/>
            <person name="Mikhailova N."/>
            <person name="Lu M."/>
            <person name="Kyrpides N."/>
            <person name="Mavromatis K."/>
            <person name="Ivanova N."/>
            <person name="Markowitz V."/>
            <person name="Cheng J.-F."/>
            <person name="Hugenholtz P."/>
            <person name="Woyke T."/>
            <person name="Wu D."/>
            <person name="Wirth R."/>
            <person name="Brambilla E.-M."/>
            <person name="Klenk H.-P."/>
            <person name="Eisen J.A."/>
        </authorList>
    </citation>
    <scope>NUCLEOTIDE SEQUENCE [LARGE SCALE GENOMIC DNA]</scope>
    <source>
        <strain evidence="5 6">DSM 2279</strain>
    </source>
</reference>
<keyword evidence="3" id="KW-0812">Transmembrane</keyword>
<feature type="domain" description="BIG2" evidence="4">
    <location>
        <begin position="861"/>
        <end position="942"/>
    </location>
</feature>
<keyword evidence="3" id="KW-1133">Transmembrane helix</keyword>
<feature type="compositionally biased region" description="Low complexity" evidence="2">
    <location>
        <begin position="1733"/>
        <end position="1744"/>
    </location>
</feature>
<evidence type="ECO:0000313" key="5">
    <source>
        <dbReference type="EMBL" id="EHQ36941.1"/>
    </source>
</evidence>
<organism evidence="5 6">
    <name type="scientific">Methanoplanus limicola DSM 2279</name>
    <dbReference type="NCBI Taxonomy" id="937775"/>
    <lineage>
        <taxon>Archaea</taxon>
        <taxon>Methanobacteriati</taxon>
        <taxon>Methanobacteriota</taxon>
        <taxon>Stenosarchaea group</taxon>
        <taxon>Methanomicrobia</taxon>
        <taxon>Methanomicrobiales</taxon>
        <taxon>Methanomicrobiaceae</taxon>
        <taxon>Methanoplanus</taxon>
    </lineage>
</organism>
<dbReference type="STRING" id="937775.Metlim_2908"/>
<dbReference type="SUPFAM" id="SSF49373">
    <property type="entry name" value="Invasin/intimin cell-adhesion fragments"/>
    <property type="match status" value="5"/>
</dbReference>
<accession>H1YY06</accession>
<feature type="domain" description="BIG2" evidence="4">
    <location>
        <begin position="47"/>
        <end position="127"/>
    </location>
</feature>
<keyword evidence="1" id="KW-0677">Repeat</keyword>
<dbReference type="Gene3D" id="2.60.40.1080">
    <property type="match status" value="5"/>
</dbReference>
<dbReference type="EMBL" id="CM001436">
    <property type="protein sequence ID" value="EHQ36941.1"/>
    <property type="molecule type" value="Genomic_DNA"/>
</dbReference>
<dbReference type="RefSeq" id="WP_004079660.1">
    <property type="nucleotide sequence ID" value="NZ_CM001436.1"/>
</dbReference>
<dbReference type="PANTHER" id="PTHR22990:SF15">
    <property type="entry name" value="F-BOX ONLY PROTEIN 10"/>
    <property type="match status" value="1"/>
</dbReference>
<feature type="domain" description="BIG2" evidence="4">
    <location>
        <begin position="165"/>
        <end position="245"/>
    </location>
</feature>
<dbReference type="InterPro" id="IPR003343">
    <property type="entry name" value="Big_2"/>
</dbReference>
<proteinExistence type="predicted"/>
<feature type="region of interest" description="Disordered" evidence="2">
    <location>
        <begin position="1733"/>
        <end position="1766"/>
    </location>
</feature>
<evidence type="ECO:0000256" key="1">
    <source>
        <dbReference type="ARBA" id="ARBA00022737"/>
    </source>
</evidence>
<dbReference type="Pfam" id="PF13229">
    <property type="entry name" value="Beta_helix"/>
    <property type="match status" value="1"/>
</dbReference>
<dbReference type="PANTHER" id="PTHR22990">
    <property type="entry name" value="F-BOX ONLY PROTEIN"/>
    <property type="match status" value="1"/>
</dbReference>
<dbReference type="InterPro" id="IPR039448">
    <property type="entry name" value="Beta_helix"/>
</dbReference>
<feature type="compositionally biased region" description="Polar residues" evidence="2">
    <location>
        <begin position="1749"/>
        <end position="1764"/>
    </location>
</feature>
<dbReference type="OrthoDB" id="112152at2157"/>
<feature type="region of interest" description="Disordered" evidence="2">
    <location>
        <begin position="251"/>
        <end position="272"/>
    </location>
</feature>
<feature type="compositionally biased region" description="Acidic residues" evidence="2">
    <location>
        <begin position="129"/>
        <end position="160"/>
    </location>
</feature>
<dbReference type="SMART" id="SM00710">
    <property type="entry name" value="PbH1"/>
    <property type="match status" value="7"/>
</dbReference>
<dbReference type="PATRIC" id="fig|937775.9.peg.3257"/>
<evidence type="ECO:0000313" key="6">
    <source>
        <dbReference type="Proteomes" id="UP000005741"/>
    </source>
</evidence>
<dbReference type="InterPro" id="IPR008964">
    <property type="entry name" value="Invasin/intimin_cell_adhesion"/>
</dbReference>
<dbReference type="InterPro" id="IPR051550">
    <property type="entry name" value="SCF-Subunits/Alg-Epimerases"/>
</dbReference>
<dbReference type="SUPFAM" id="SSF51126">
    <property type="entry name" value="Pectin lyase-like"/>
    <property type="match status" value="1"/>
</dbReference>
<dbReference type="NCBIfam" id="TIGR04213">
    <property type="entry name" value="PGF_pre_PGF"/>
    <property type="match status" value="1"/>
</dbReference>
<feature type="transmembrane region" description="Helical" evidence="3">
    <location>
        <begin position="1776"/>
        <end position="1796"/>
    </location>
</feature>
<feature type="domain" description="BIG2" evidence="4">
    <location>
        <begin position="627"/>
        <end position="709"/>
    </location>
</feature>
<name>H1YY06_9EURY</name>
<dbReference type="InterPro" id="IPR026453">
    <property type="entry name" value="PGF_pre_PGF"/>
</dbReference>
<dbReference type="SMART" id="SM00635">
    <property type="entry name" value="BID_2"/>
    <property type="match status" value="5"/>
</dbReference>
<feature type="domain" description="BIG2" evidence="4">
    <location>
        <begin position="539"/>
        <end position="619"/>
    </location>
</feature>
<dbReference type="Gene3D" id="2.160.20.10">
    <property type="entry name" value="Single-stranded right-handed beta-helix, Pectin lyase-like"/>
    <property type="match status" value="1"/>
</dbReference>
<feature type="region of interest" description="Disordered" evidence="2">
    <location>
        <begin position="127"/>
        <end position="171"/>
    </location>
</feature>
<dbReference type="Pfam" id="PF02368">
    <property type="entry name" value="Big_2"/>
    <property type="match status" value="4"/>
</dbReference>